<evidence type="ECO:0000256" key="6">
    <source>
        <dbReference type="ARBA" id="ARBA00022840"/>
    </source>
</evidence>
<dbReference type="Pfam" id="PF00005">
    <property type="entry name" value="ABC_tran"/>
    <property type="match status" value="1"/>
</dbReference>
<dbReference type="PROSITE" id="PS50929">
    <property type="entry name" value="ABC_TM1F"/>
    <property type="match status" value="1"/>
</dbReference>
<dbReference type="GO" id="GO:0140359">
    <property type="term" value="F:ABC-type transporter activity"/>
    <property type="evidence" value="ECO:0007669"/>
    <property type="project" value="InterPro"/>
</dbReference>
<evidence type="ECO:0000256" key="5">
    <source>
        <dbReference type="ARBA" id="ARBA00022741"/>
    </source>
</evidence>
<evidence type="ECO:0000256" key="8">
    <source>
        <dbReference type="ARBA" id="ARBA00023136"/>
    </source>
</evidence>
<dbReference type="InterPro" id="IPR036640">
    <property type="entry name" value="ABC1_TM_sf"/>
</dbReference>
<dbReference type="GO" id="GO:0016887">
    <property type="term" value="F:ATP hydrolysis activity"/>
    <property type="evidence" value="ECO:0007669"/>
    <property type="project" value="InterPro"/>
</dbReference>
<protein>
    <submittedName>
        <fullName evidence="12">ABC transporter ATP-binding protein</fullName>
    </submittedName>
</protein>
<sequence length="605" mass="67094">MTTAKSTIDLNIHRRLLLQAKPYWSQIVGTFLLDLVSTPLFLLTPLPLQIAVDNVLGSQPLPKFFEALLPEVIKSSKTNLLVFAVSLVVLIALVRPLLGIGSSLLRAYTGEKMILDFRSRLFHHAQGVSLSYHDTRGTSDSVYRIQYDAPAIEWITVEGIIPLLITGFTLIGMVYVTVLIDWELAVIALAVSPILFFVTKTYSGRLRSKWLEHEHMASTAMSVMQEVLGTLRVVKAFGREEYERDRYLRHSKKAVWALIRVTLIQNLVSSVVNLSIAIGTAVVLFMGVRHVQTGILTLGQLLLVNSYIAQLYGPLQALGNQVTGLQRSLASAERALSLLDEPLDVLERNNAKQLSRARGTVVYRNVCFGFNNNQPVLDNISLEIPAGTRLGIVGRTGAGKTTLVNLLMRFFDPTSGEILLDGVDLRDYKLADLRNQFAIVLQEPVLFSTTIIENIAYARPEASNQEIIAAARAANAHDFISKLPQGYETQVGERGMSLSGGERQRISLARAFLKNAPILILDEPTSSVDTKTEAAIMEAMERLMHKRTTFMIAHRLTTLENCDMLLELENGQIVSVTKDVSNAIKNRLALGEHNTNINEDLEELI</sequence>
<evidence type="ECO:0000256" key="2">
    <source>
        <dbReference type="ARBA" id="ARBA00022448"/>
    </source>
</evidence>
<dbReference type="PANTHER" id="PTHR24221">
    <property type="entry name" value="ATP-BINDING CASSETTE SUB-FAMILY B"/>
    <property type="match status" value="1"/>
</dbReference>
<feature type="transmembrane region" description="Helical" evidence="9">
    <location>
        <begin position="182"/>
        <end position="199"/>
    </location>
</feature>
<dbReference type="InterPro" id="IPR003593">
    <property type="entry name" value="AAA+_ATPase"/>
</dbReference>
<dbReference type="InterPro" id="IPR027417">
    <property type="entry name" value="P-loop_NTPase"/>
</dbReference>
<proteinExistence type="predicted"/>
<reference evidence="12 13" key="1">
    <citation type="submission" date="2018-06" db="EMBL/GenBank/DDBJ databases">
        <title>Comparative genomics of Brasilonema spp. strains.</title>
        <authorList>
            <person name="Alvarenga D.O."/>
            <person name="Fiore M.F."/>
            <person name="Varani A.M."/>
        </authorList>
    </citation>
    <scope>NUCLEOTIDE SEQUENCE [LARGE SCALE GENOMIC DNA]</scope>
    <source>
        <strain evidence="12 13">CENA114</strain>
    </source>
</reference>
<keyword evidence="4 9" id="KW-0812">Transmembrane</keyword>
<dbReference type="SUPFAM" id="SSF52540">
    <property type="entry name" value="P-loop containing nucleoside triphosphate hydrolases"/>
    <property type="match status" value="1"/>
</dbReference>
<dbReference type="InterPro" id="IPR017871">
    <property type="entry name" value="ABC_transporter-like_CS"/>
</dbReference>
<dbReference type="FunFam" id="3.40.50.300:FF:000221">
    <property type="entry name" value="Multidrug ABC transporter ATP-binding protein"/>
    <property type="match status" value="1"/>
</dbReference>
<dbReference type="KEGG" id="bsen:DP114_29890"/>
<dbReference type="Gene3D" id="3.40.50.300">
    <property type="entry name" value="P-loop containing nucleotide triphosphate hydrolases"/>
    <property type="match status" value="1"/>
</dbReference>
<dbReference type="Pfam" id="PF00664">
    <property type="entry name" value="ABC_membrane"/>
    <property type="match status" value="1"/>
</dbReference>
<keyword evidence="7 9" id="KW-1133">Transmembrane helix</keyword>
<feature type="transmembrane region" description="Helical" evidence="9">
    <location>
        <begin position="23"/>
        <end position="43"/>
    </location>
</feature>
<dbReference type="EMBL" id="CP030118">
    <property type="protein sequence ID" value="QDL11549.1"/>
    <property type="molecule type" value="Genomic_DNA"/>
</dbReference>
<dbReference type="SMART" id="SM00382">
    <property type="entry name" value="AAA"/>
    <property type="match status" value="1"/>
</dbReference>
<dbReference type="InterPro" id="IPR011527">
    <property type="entry name" value="ABC1_TM_dom"/>
</dbReference>
<evidence type="ECO:0000256" key="4">
    <source>
        <dbReference type="ARBA" id="ARBA00022692"/>
    </source>
</evidence>
<accession>A0A856MMD4</accession>
<evidence type="ECO:0000259" key="11">
    <source>
        <dbReference type="PROSITE" id="PS50929"/>
    </source>
</evidence>
<feature type="transmembrane region" description="Helical" evidence="9">
    <location>
        <begin position="154"/>
        <end position="176"/>
    </location>
</feature>
<evidence type="ECO:0000259" key="10">
    <source>
        <dbReference type="PROSITE" id="PS50893"/>
    </source>
</evidence>
<feature type="transmembrane region" description="Helical" evidence="9">
    <location>
        <begin position="80"/>
        <end position="98"/>
    </location>
</feature>
<evidence type="ECO:0000313" key="13">
    <source>
        <dbReference type="Proteomes" id="UP000503129"/>
    </source>
</evidence>
<feature type="transmembrane region" description="Helical" evidence="9">
    <location>
        <begin position="254"/>
        <end position="287"/>
    </location>
</feature>
<dbReference type="GO" id="GO:0005524">
    <property type="term" value="F:ATP binding"/>
    <property type="evidence" value="ECO:0007669"/>
    <property type="project" value="UniProtKB-KW"/>
</dbReference>
<dbReference type="InterPro" id="IPR039421">
    <property type="entry name" value="Type_1_exporter"/>
</dbReference>
<evidence type="ECO:0000256" key="3">
    <source>
        <dbReference type="ARBA" id="ARBA00022475"/>
    </source>
</evidence>
<dbReference type="GO" id="GO:0005886">
    <property type="term" value="C:plasma membrane"/>
    <property type="evidence" value="ECO:0007669"/>
    <property type="project" value="UniProtKB-SubCell"/>
</dbReference>
<dbReference type="RefSeq" id="WP_171977815.1">
    <property type="nucleotide sequence ID" value="NZ_CAWOXK010000001.1"/>
</dbReference>
<evidence type="ECO:0000313" key="12">
    <source>
        <dbReference type="EMBL" id="QDL11549.1"/>
    </source>
</evidence>
<dbReference type="PROSITE" id="PS50893">
    <property type="entry name" value="ABC_TRANSPORTER_2"/>
    <property type="match status" value="1"/>
</dbReference>
<keyword evidence="5" id="KW-0547">Nucleotide-binding</keyword>
<dbReference type="SUPFAM" id="SSF90123">
    <property type="entry name" value="ABC transporter transmembrane region"/>
    <property type="match status" value="1"/>
</dbReference>
<evidence type="ECO:0000256" key="1">
    <source>
        <dbReference type="ARBA" id="ARBA00004651"/>
    </source>
</evidence>
<dbReference type="PANTHER" id="PTHR24221:SF468">
    <property type="entry name" value="ABC TRANSPORTER"/>
    <property type="match status" value="1"/>
</dbReference>
<feature type="domain" description="ABC transporter" evidence="10">
    <location>
        <begin position="361"/>
        <end position="595"/>
    </location>
</feature>
<comment type="subcellular location">
    <subcellularLocation>
        <location evidence="1">Cell membrane</location>
        <topology evidence="1">Multi-pass membrane protein</topology>
    </subcellularLocation>
</comment>
<evidence type="ECO:0000256" key="9">
    <source>
        <dbReference type="SAM" id="Phobius"/>
    </source>
</evidence>
<feature type="domain" description="ABC transmembrane type-1" evidence="11">
    <location>
        <begin position="35"/>
        <end position="327"/>
    </location>
</feature>
<keyword evidence="8 9" id="KW-0472">Membrane</keyword>
<dbReference type="GO" id="GO:0034040">
    <property type="term" value="F:ATPase-coupled lipid transmembrane transporter activity"/>
    <property type="evidence" value="ECO:0007669"/>
    <property type="project" value="TreeGrafter"/>
</dbReference>
<keyword evidence="2" id="KW-0813">Transport</keyword>
<keyword evidence="3" id="KW-1003">Cell membrane</keyword>
<dbReference type="AlphaFoldDB" id="A0A856MMD4"/>
<keyword evidence="6 12" id="KW-0067">ATP-binding</keyword>
<keyword evidence="13" id="KW-1185">Reference proteome</keyword>
<evidence type="ECO:0000256" key="7">
    <source>
        <dbReference type="ARBA" id="ARBA00022989"/>
    </source>
</evidence>
<dbReference type="InterPro" id="IPR003439">
    <property type="entry name" value="ABC_transporter-like_ATP-bd"/>
</dbReference>
<dbReference type="Proteomes" id="UP000503129">
    <property type="component" value="Chromosome"/>
</dbReference>
<gene>
    <name evidence="12" type="ORF">DP114_29890</name>
</gene>
<dbReference type="PROSITE" id="PS00211">
    <property type="entry name" value="ABC_TRANSPORTER_1"/>
    <property type="match status" value="1"/>
</dbReference>
<name>A0A856MMD4_9CYAN</name>
<organism evidence="12 13">
    <name type="scientific">Brasilonema sennae CENA114</name>
    <dbReference type="NCBI Taxonomy" id="415709"/>
    <lineage>
        <taxon>Bacteria</taxon>
        <taxon>Bacillati</taxon>
        <taxon>Cyanobacteriota</taxon>
        <taxon>Cyanophyceae</taxon>
        <taxon>Nostocales</taxon>
        <taxon>Scytonemataceae</taxon>
        <taxon>Brasilonema</taxon>
        <taxon>Bromeliae group (in: Brasilonema)</taxon>
    </lineage>
</organism>
<dbReference type="Gene3D" id="1.20.1560.10">
    <property type="entry name" value="ABC transporter type 1, transmembrane domain"/>
    <property type="match status" value="1"/>
</dbReference>